<evidence type="ECO:0000313" key="2">
    <source>
        <dbReference type="EMBL" id="GBP84252.1"/>
    </source>
</evidence>
<evidence type="ECO:0000313" key="3">
    <source>
        <dbReference type="Proteomes" id="UP000299102"/>
    </source>
</evidence>
<comment type="caution">
    <text evidence="2">The sequence shown here is derived from an EMBL/GenBank/DDBJ whole genome shotgun (WGS) entry which is preliminary data.</text>
</comment>
<organism evidence="2 3">
    <name type="scientific">Eumeta variegata</name>
    <name type="common">Bagworm moth</name>
    <name type="synonym">Eumeta japonica</name>
    <dbReference type="NCBI Taxonomy" id="151549"/>
    <lineage>
        <taxon>Eukaryota</taxon>
        <taxon>Metazoa</taxon>
        <taxon>Ecdysozoa</taxon>
        <taxon>Arthropoda</taxon>
        <taxon>Hexapoda</taxon>
        <taxon>Insecta</taxon>
        <taxon>Pterygota</taxon>
        <taxon>Neoptera</taxon>
        <taxon>Endopterygota</taxon>
        <taxon>Lepidoptera</taxon>
        <taxon>Glossata</taxon>
        <taxon>Ditrysia</taxon>
        <taxon>Tineoidea</taxon>
        <taxon>Psychidae</taxon>
        <taxon>Oiketicinae</taxon>
        <taxon>Eumeta</taxon>
    </lineage>
</organism>
<sequence length="209" mass="23382">MTLMQLKHVRRLHTLMRPGASNITRGNPVSCHRQIHPAGVVTRNVRVTELLYGWTNCHEIFYVCLSRSPDGLDSKLDPQVNQRPSCPLTYNLTFNRLQEAPRVQGHTQHIGAPCCYTSYRFLFDNIKFFSTEICSKYFQTLPNSLKVIDGTPTERIRLAPDQSQWRILSLDALSSRAITAEKRSGSASLATITRAPAPAQGGSRGGTLK</sequence>
<accession>A0A4C1ZA82</accession>
<evidence type="ECO:0000256" key="1">
    <source>
        <dbReference type="SAM" id="MobiDB-lite"/>
    </source>
</evidence>
<name>A0A4C1ZA82_EUMVA</name>
<dbReference type="EMBL" id="BGZK01001668">
    <property type="protein sequence ID" value="GBP84252.1"/>
    <property type="molecule type" value="Genomic_DNA"/>
</dbReference>
<proteinExistence type="predicted"/>
<keyword evidence="3" id="KW-1185">Reference proteome</keyword>
<gene>
    <name evidence="2" type="ORF">EVAR_60196_1</name>
</gene>
<reference evidence="2 3" key="1">
    <citation type="journal article" date="2019" name="Commun. Biol.">
        <title>The bagworm genome reveals a unique fibroin gene that provides high tensile strength.</title>
        <authorList>
            <person name="Kono N."/>
            <person name="Nakamura H."/>
            <person name="Ohtoshi R."/>
            <person name="Tomita M."/>
            <person name="Numata K."/>
            <person name="Arakawa K."/>
        </authorList>
    </citation>
    <scope>NUCLEOTIDE SEQUENCE [LARGE SCALE GENOMIC DNA]</scope>
</reference>
<protein>
    <submittedName>
        <fullName evidence="2">Uncharacterized protein</fullName>
    </submittedName>
</protein>
<feature type="region of interest" description="Disordered" evidence="1">
    <location>
        <begin position="189"/>
        <end position="209"/>
    </location>
</feature>
<dbReference type="AlphaFoldDB" id="A0A4C1ZA82"/>
<dbReference type="Proteomes" id="UP000299102">
    <property type="component" value="Unassembled WGS sequence"/>
</dbReference>